<gene>
    <name evidence="1" type="ORF">J1792_13670</name>
</gene>
<evidence type="ECO:0000313" key="1">
    <source>
        <dbReference type="EMBL" id="MBO0653789.1"/>
    </source>
</evidence>
<sequence>MVRREKYEAPVVDVHTPSVARMYDWLLGGVDNYLSDRQACAQLLEFAPSSQSLARHNRAFLRRIVRVLVEQYGVEQFIDHGSGLPTQDNVHQVAQRINKDCRVVYVDNDPMVLAHGRTALEENSNTAVIQADMRDTGRIFGHAETRRLVRPGRRTAALFVSVLHCIPDTDDDRDPAALVRRVADELRALGPGNLVVICQLVSDDPAVRENVTRLMAEKTGGAWGRVRERGEVEAYFQGLQVLDPGLVDVIDWRPDSPPPPAELRPPDWVEWGGLARV</sequence>
<dbReference type="AlphaFoldDB" id="A0A939JRM9"/>
<keyword evidence="1" id="KW-0808">Transferase</keyword>
<dbReference type="Pfam" id="PF04672">
    <property type="entry name" value="Methyltransf_19"/>
    <property type="match status" value="1"/>
</dbReference>
<reference evidence="1" key="1">
    <citation type="submission" date="2021-03" db="EMBL/GenBank/DDBJ databases">
        <title>Streptomyces strains.</title>
        <authorList>
            <person name="Lund M.B."/>
            <person name="Toerring T."/>
        </authorList>
    </citation>
    <scope>NUCLEOTIDE SEQUENCE</scope>
    <source>
        <strain evidence="1">JCM 4242</strain>
    </source>
</reference>
<proteinExistence type="predicted"/>
<protein>
    <submittedName>
        <fullName evidence="1">SAM-dependent methyltransferase</fullName>
    </submittedName>
</protein>
<keyword evidence="1" id="KW-0489">Methyltransferase</keyword>
<dbReference type="SUPFAM" id="SSF53335">
    <property type="entry name" value="S-adenosyl-L-methionine-dependent methyltransferases"/>
    <property type="match status" value="1"/>
</dbReference>
<accession>A0A939JRM9</accession>
<keyword evidence="2" id="KW-1185">Reference proteome</keyword>
<comment type="caution">
    <text evidence="1">The sequence shown here is derived from an EMBL/GenBank/DDBJ whole genome shotgun (WGS) entry which is preliminary data.</text>
</comment>
<dbReference type="GO" id="GO:0032259">
    <property type="term" value="P:methylation"/>
    <property type="evidence" value="ECO:0007669"/>
    <property type="project" value="UniProtKB-KW"/>
</dbReference>
<dbReference type="GO" id="GO:0008168">
    <property type="term" value="F:methyltransferase activity"/>
    <property type="evidence" value="ECO:0007669"/>
    <property type="project" value="UniProtKB-KW"/>
</dbReference>
<dbReference type="InterPro" id="IPR006764">
    <property type="entry name" value="SAM_dep_MeTrfase_SAV2177_type"/>
</dbReference>
<dbReference type="Proteomes" id="UP000664781">
    <property type="component" value="Unassembled WGS sequence"/>
</dbReference>
<dbReference type="RefSeq" id="WP_086571716.1">
    <property type="nucleotide sequence ID" value="NZ_JAFMOF010000002.1"/>
</dbReference>
<dbReference type="EMBL" id="JAFMOF010000002">
    <property type="protein sequence ID" value="MBO0653789.1"/>
    <property type="molecule type" value="Genomic_DNA"/>
</dbReference>
<evidence type="ECO:0000313" key="2">
    <source>
        <dbReference type="Proteomes" id="UP000664781"/>
    </source>
</evidence>
<organism evidence="1 2">
    <name type="scientific">Streptomyces triculaminicus</name>
    <dbReference type="NCBI Taxonomy" id="2816232"/>
    <lineage>
        <taxon>Bacteria</taxon>
        <taxon>Bacillati</taxon>
        <taxon>Actinomycetota</taxon>
        <taxon>Actinomycetes</taxon>
        <taxon>Kitasatosporales</taxon>
        <taxon>Streptomycetaceae</taxon>
        <taxon>Streptomyces</taxon>
    </lineage>
</organism>
<name>A0A939JRM9_9ACTN</name>
<dbReference type="InterPro" id="IPR029063">
    <property type="entry name" value="SAM-dependent_MTases_sf"/>
</dbReference>
<dbReference type="PIRSF" id="PIRSF017393">
    <property type="entry name" value="MTase_SAV2177"/>
    <property type="match status" value="1"/>
</dbReference>
<dbReference type="Gene3D" id="3.40.50.150">
    <property type="entry name" value="Vaccinia Virus protein VP39"/>
    <property type="match status" value="1"/>
</dbReference>